<dbReference type="PANTHER" id="PTHR30344:SF1">
    <property type="entry name" value="6-PHOSPHOGLUCONOLACTONASE"/>
    <property type="match status" value="1"/>
</dbReference>
<dbReference type="InterPro" id="IPR050282">
    <property type="entry name" value="Cycloisomerase_2"/>
</dbReference>
<dbReference type="Pfam" id="PF10282">
    <property type="entry name" value="Lactonase"/>
    <property type="match status" value="1"/>
</dbReference>
<keyword evidence="4" id="KW-1185">Reference proteome</keyword>
<proteinExistence type="inferred from homology"/>
<dbReference type="InterPro" id="IPR019405">
    <property type="entry name" value="Lactonase_7-beta_prop"/>
</dbReference>
<dbReference type="Proteomes" id="UP001301152">
    <property type="component" value="Unassembled WGS sequence"/>
</dbReference>
<dbReference type="EMBL" id="JAPIUZ010000001">
    <property type="protein sequence ID" value="MCX2563032.1"/>
    <property type="molecule type" value="Genomic_DNA"/>
</dbReference>
<dbReference type="InterPro" id="IPR015943">
    <property type="entry name" value="WD40/YVTN_repeat-like_dom_sf"/>
</dbReference>
<keyword evidence="2" id="KW-0313">Glucose metabolism</keyword>
<evidence type="ECO:0000256" key="2">
    <source>
        <dbReference type="ARBA" id="ARBA00022526"/>
    </source>
</evidence>
<comment type="caution">
    <text evidence="3">The sequence shown here is derived from an EMBL/GenBank/DDBJ whole genome shotgun (WGS) entry which is preliminary data.</text>
</comment>
<keyword evidence="2" id="KW-0119">Carbohydrate metabolism</keyword>
<evidence type="ECO:0000313" key="3">
    <source>
        <dbReference type="EMBL" id="MCX2563032.1"/>
    </source>
</evidence>
<gene>
    <name evidence="3" type="ORF">OQ497_03500</name>
</gene>
<protein>
    <submittedName>
        <fullName evidence="3">Lactonase family protein</fullName>
    </submittedName>
</protein>
<accession>A0ABT3QCL4</accession>
<reference evidence="3 4" key="1">
    <citation type="submission" date="2022-11" db="EMBL/GenBank/DDBJ databases">
        <title>Genome sequencing of Acetobacter type strain.</title>
        <authorList>
            <person name="Heo J."/>
            <person name="Lee D."/>
            <person name="Han B.-H."/>
            <person name="Hong S.-B."/>
            <person name="Kwon S.-W."/>
        </authorList>
    </citation>
    <scope>NUCLEOTIDE SEQUENCE [LARGE SCALE GENOMIC DNA]</scope>
    <source>
        <strain evidence="3 4">KACC 21253</strain>
    </source>
</reference>
<comment type="similarity">
    <text evidence="1">Belongs to the cycloisomerase 2 family.</text>
</comment>
<sequence>MTTKTKFDGAMLSDPYKLEDGFYIAYTGCRTTRERNARGNGINVYVVTRQSGEWNLIQSLDGLVNPSFLTIDEKRSVLYSVHGDSSEISSYRINPHSGQITPLNTVQTGGKNPVHLAIDPTGKFMVVPNHISSNIAVIAINADGSLGKMTDLHTLDAKPGPHRVEQPFPKPHQTEFDPTGRLIAVPDKGADLIWSFHLSTEGKLIPAPVSSTPTREGAGPRHIAFHKTQPLAYVVNELDSTVTAYHYDEMSGRFSPFQVITTLPETFTGNNRASEIAISYEGNFVYASNRGSETLCIYSINPESGMLREVNNIDSLGRTPRFFTEDPTGKYLYVANEDSDNIVTFSISGGQARPTGQVTHTGSPVCIMFFGA</sequence>
<organism evidence="3 4">
    <name type="scientific">Acetobacter thailandicus</name>
    <dbReference type="NCBI Taxonomy" id="1502842"/>
    <lineage>
        <taxon>Bacteria</taxon>
        <taxon>Pseudomonadati</taxon>
        <taxon>Pseudomonadota</taxon>
        <taxon>Alphaproteobacteria</taxon>
        <taxon>Acetobacterales</taxon>
        <taxon>Acetobacteraceae</taxon>
        <taxon>Acetobacter</taxon>
    </lineage>
</organism>
<dbReference type="SUPFAM" id="SSF51004">
    <property type="entry name" value="C-terminal (heme d1) domain of cytochrome cd1-nitrite reductase"/>
    <property type="match status" value="1"/>
</dbReference>
<name>A0ABT3QCL4_9PROT</name>
<dbReference type="InterPro" id="IPR011048">
    <property type="entry name" value="Haem_d1_sf"/>
</dbReference>
<dbReference type="Gene3D" id="2.130.10.10">
    <property type="entry name" value="YVTN repeat-like/Quinoprotein amine dehydrogenase"/>
    <property type="match status" value="1"/>
</dbReference>
<dbReference type="PANTHER" id="PTHR30344">
    <property type="entry name" value="6-PHOSPHOGLUCONOLACTONASE-RELATED"/>
    <property type="match status" value="1"/>
</dbReference>
<evidence type="ECO:0000256" key="1">
    <source>
        <dbReference type="ARBA" id="ARBA00005564"/>
    </source>
</evidence>
<evidence type="ECO:0000313" key="4">
    <source>
        <dbReference type="Proteomes" id="UP001301152"/>
    </source>
</evidence>
<dbReference type="RefSeq" id="WP_242005349.1">
    <property type="nucleotide sequence ID" value="NZ_JAPIUZ010000001.1"/>
</dbReference>